<proteinExistence type="predicted"/>
<feature type="transmembrane region" description="Helical" evidence="1">
    <location>
        <begin position="12"/>
        <end position="28"/>
    </location>
</feature>
<sequence>MSLNRADKKTLWTAIIIIISFMLLRILLDGRSVMMNNGLYVLVHSGIEYMSGAVCFAVLAIACLFYTESLTVQRLYTAVIFIVVGLFDMFHALTTDGMPFFRIVGDTSLSLLYGLTAQVIAAFGLFMIFSTDDRPIPASRRLPASIAAVGLGGLLAISYLSLSGWTAALPALSGNVWPIFRAAAETTVILTYSLTIGIMIYRHRSRRPQAQLMIMQAILLFVFANIQFILSVNPVDMDMLLGHVYKLAGYYYLMKGIYYLTIEEPFKKQQSMEARMRKLAEHDELTGLSNRRQLNRSLQAELERSEAAGSRFAVLLLDIDRFKSINEALGHSFGDVLLRTVSDRLRLAAARPDHVFRLGGDEFAVLMPDLDRNTAADKMAQRIMGMIDKPIMLGEADYHITISLGIAFYPQDGNSVDVLVKNADTAMYHAKKNRNEYQSYKPEMNHEAYDRLRLESDLRQGLEQEQFTLAYQPLVNLCTGSIVGVEALVRWQHPQRGLLPPGEFIPLTEDNGLILPLGEWVLRAACQQNKAWQDAGLPPMMMSVNLSMRQFRQHRLAERIESILEQTGMPPQYLELEITESMTSDSDIASGILSELKAIGVQISIDDFGTGYSSLGNLKKFPVDKLKIDRSFVTDMTKDGSDAAMITTITSLARHLNLKVTAEGVETDEQIRLLREGNCEEAQGFYFSKPIPANMFESWYRHRSQTA</sequence>
<dbReference type="InterPro" id="IPR000160">
    <property type="entry name" value="GGDEF_dom"/>
</dbReference>
<keyword evidence="5" id="KW-1185">Reference proteome</keyword>
<dbReference type="NCBIfam" id="TIGR00254">
    <property type="entry name" value="GGDEF"/>
    <property type="match status" value="1"/>
</dbReference>
<organism evidence="4 5">
    <name type="scientific">Paenibacillus spongiae</name>
    <dbReference type="NCBI Taxonomy" id="2909671"/>
    <lineage>
        <taxon>Bacteria</taxon>
        <taxon>Bacillati</taxon>
        <taxon>Bacillota</taxon>
        <taxon>Bacilli</taxon>
        <taxon>Bacillales</taxon>
        <taxon>Paenibacillaceae</taxon>
        <taxon>Paenibacillus</taxon>
    </lineage>
</organism>
<name>A0ABY5S868_9BACL</name>
<dbReference type="Gene3D" id="3.20.20.450">
    <property type="entry name" value="EAL domain"/>
    <property type="match status" value="1"/>
</dbReference>
<dbReference type="EMBL" id="CP091430">
    <property type="protein sequence ID" value="UVI28725.1"/>
    <property type="molecule type" value="Genomic_DNA"/>
</dbReference>
<dbReference type="CDD" id="cd01948">
    <property type="entry name" value="EAL"/>
    <property type="match status" value="1"/>
</dbReference>
<dbReference type="InterPro" id="IPR043128">
    <property type="entry name" value="Rev_trsase/Diguanyl_cyclase"/>
</dbReference>
<evidence type="ECO:0000313" key="5">
    <source>
        <dbReference type="Proteomes" id="UP001057877"/>
    </source>
</evidence>
<feature type="transmembrane region" description="Helical" evidence="1">
    <location>
        <begin position="74"/>
        <end position="91"/>
    </location>
</feature>
<dbReference type="SMART" id="SM00267">
    <property type="entry name" value="GGDEF"/>
    <property type="match status" value="1"/>
</dbReference>
<gene>
    <name evidence="4" type="ORF">L1F29_25285</name>
</gene>
<evidence type="ECO:0000256" key="1">
    <source>
        <dbReference type="SAM" id="Phobius"/>
    </source>
</evidence>
<feature type="domain" description="EAL" evidence="2">
    <location>
        <begin position="451"/>
        <end position="704"/>
    </location>
</feature>
<accession>A0ABY5S868</accession>
<dbReference type="InterPro" id="IPR001633">
    <property type="entry name" value="EAL_dom"/>
</dbReference>
<dbReference type="Pfam" id="PF17159">
    <property type="entry name" value="MASE3"/>
    <property type="match status" value="1"/>
</dbReference>
<dbReference type="Pfam" id="PF00563">
    <property type="entry name" value="EAL"/>
    <property type="match status" value="1"/>
</dbReference>
<dbReference type="SUPFAM" id="SSF141868">
    <property type="entry name" value="EAL domain-like"/>
    <property type="match status" value="1"/>
</dbReference>
<dbReference type="Proteomes" id="UP001057877">
    <property type="component" value="Chromosome"/>
</dbReference>
<dbReference type="CDD" id="cd01949">
    <property type="entry name" value="GGDEF"/>
    <property type="match status" value="1"/>
</dbReference>
<evidence type="ECO:0000259" key="2">
    <source>
        <dbReference type="PROSITE" id="PS50883"/>
    </source>
</evidence>
<feature type="transmembrane region" description="Helical" evidence="1">
    <location>
        <begin position="244"/>
        <end position="262"/>
    </location>
</feature>
<feature type="transmembrane region" description="Helical" evidence="1">
    <location>
        <begin position="142"/>
        <end position="162"/>
    </location>
</feature>
<keyword evidence="1" id="KW-0472">Membrane</keyword>
<dbReference type="SMART" id="SM00052">
    <property type="entry name" value="EAL"/>
    <property type="match status" value="1"/>
</dbReference>
<feature type="domain" description="GGDEF" evidence="3">
    <location>
        <begin position="310"/>
        <end position="442"/>
    </location>
</feature>
<feature type="transmembrane region" description="Helical" evidence="1">
    <location>
        <begin position="111"/>
        <end position="130"/>
    </location>
</feature>
<evidence type="ECO:0000313" key="4">
    <source>
        <dbReference type="EMBL" id="UVI28725.1"/>
    </source>
</evidence>
<feature type="transmembrane region" description="Helical" evidence="1">
    <location>
        <begin position="182"/>
        <end position="201"/>
    </location>
</feature>
<dbReference type="SUPFAM" id="SSF55073">
    <property type="entry name" value="Nucleotide cyclase"/>
    <property type="match status" value="1"/>
</dbReference>
<dbReference type="PANTHER" id="PTHR44757">
    <property type="entry name" value="DIGUANYLATE CYCLASE DGCP"/>
    <property type="match status" value="1"/>
</dbReference>
<protein>
    <submittedName>
        <fullName evidence="4">EAL domain-containing protein</fullName>
    </submittedName>
</protein>
<dbReference type="Pfam" id="PF00990">
    <property type="entry name" value="GGDEF"/>
    <property type="match status" value="1"/>
</dbReference>
<feature type="transmembrane region" description="Helical" evidence="1">
    <location>
        <begin position="48"/>
        <end position="67"/>
    </location>
</feature>
<dbReference type="RefSeq" id="WP_258384813.1">
    <property type="nucleotide sequence ID" value="NZ_CP091430.1"/>
</dbReference>
<dbReference type="PANTHER" id="PTHR44757:SF2">
    <property type="entry name" value="BIOFILM ARCHITECTURE MAINTENANCE PROTEIN MBAA"/>
    <property type="match status" value="1"/>
</dbReference>
<keyword evidence="1" id="KW-0812">Transmembrane</keyword>
<dbReference type="InterPro" id="IPR029787">
    <property type="entry name" value="Nucleotide_cyclase"/>
</dbReference>
<evidence type="ECO:0000259" key="3">
    <source>
        <dbReference type="PROSITE" id="PS50887"/>
    </source>
</evidence>
<dbReference type="InterPro" id="IPR035919">
    <property type="entry name" value="EAL_sf"/>
</dbReference>
<dbReference type="InterPro" id="IPR052155">
    <property type="entry name" value="Biofilm_reg_signaling"/>
</dbReference>
<dbReference type="PROSITE" id="PS50883">
    <property type="entry name" value="EAL"/>
    <property type="match status" value="1"/>
</dbReference>
<dbReference type="InterPro" id="IPR033425">
    <property type="entry name" value="MASE3"/>
</dbReference>
<dbReference type="PROSITE" id="PS50887">
    <property type="entry name" value="GGDEF"/>
    <property type="match status" value="1"/>
</dbReference>
<dbReference type="Gene3D" id="3.30.70.270">
    <property type="match status" value="1"/>
</dbReference>
<keyword evidence="1" id="KW-1133">Transmembrane helix</keyword>
<feature type="transmembrane region" description="Helical" evidence="1">
    <location>
        <begin position="213"/>
        <end position="232"/>
    </location>
</feature>
<reference evidence="4" key="1">
    <citation type="submission" date="2022-01" db="EMBL/GenBank/DDBJ databases">
        <title>Paenibacillus spongiae sp. nov., isolated from marine sponge.</title>
        <authorList>
            <person name="Li Z."/>
            <person name="Zhang M."/>
        </authorList>
    </citation>
    <scope>NUCLEOTIDE SEQUENCE</scope>
    <source>
        <strain evidence="4">PHS-Z3</strain>
    </source>
</reference>